<accession>A0A433XE56</accession>
<dbReference type="SMART" id="SM00885">
    <property type="entry name" value="D5_N"/>
    <property type="match status" value="1"/>
</dbReference>
<comment type="caution">
    <text evidence="6">The sequence shown here is derived from an EMBL/GenBank/DDBJ whole genome shotgun (WGS) entry which is preliminary data.</text>
</comment>
<feature type="region of interest" description="Disordered" evidence="4">
    <location>
        <begin position="318"/>
        <end position="345"/>
    </location>
</feature>
<dbReference type="NCBIfam" id="TIGR01613">
    <property type="entry name" value="primase_Cterm"/>
    <property type="match status" value="1"/>
</dbReference>
<keyword evidence="7" id="KW-1185">Reference proteome</keyword>
<feature type="domain" description="SF3 helicase" evidence="5">
    <location>
        <begin position="494"/>
        <end position="653"/>
    </location>
</feature>
<dbReference type="InterPro" id="IPR051620">
    <property type="entry name" value="ORF904-like_C"/>
</dbReference>
<dbReference type="Pfam" id="PF08706">
    <property type="entry name" value="D5_N"/>
    <property type="match status" value="1"/>
</dbReference>
<dbReference type="GO" id="GO:0005524">
    <property type="term" value="F:ATP binding"/>
    <property type="evidence" value="ECO:0007669"/>
    <property type="project" value="UniProtKB-KW"/>
</dbReference>
<evidence type="ECO:0000256" key="4">
    <source>
        <dbReference type="SAM" id="MobiDB-lite"/>
    </source>
</evidence>
<dbReference type="InterPro" id="IPR006500">
    <property type="entry name" value="Helicase_put_C_phage/plasmid"/>
</dbReference>
<sequence>MNASATSTSGQLIELQPIRAHCEVLFGGLQGLVPVRLLAEAGTPDQKPRLEFVETSVIADRLFRLFPEADQQQRGVFVVPGTVTSPGSAKARDIKQTRVVLVDLDNGDILAQRAHLVQHLGLPSLEVASGGTTAEGQDKLHLYWRLAEPAIDENVLHVAALRGVLADKVAGDPSFRSAHQPIRVAGTIHGKSGRRASVRILAQGPRHYELGQLAAAIANMPVMPGVPRLKSERRRGAAGLSPRQLATKRIAAGGQDSETRFTTLSKVIGHWLRNARHGVCTMEAAWTAVEDHNAAMIVPPWDTDRLQREFEALLTKDIAEKGPMPASSAQEELGGDPSPPAPALSDDAIAADFAARHSQHWKHVPAWGTWYQWRGNVWERDETGMVRELVRQVCRAAARQASNPAEGRHVASDKKMSAVLRIAAADPRIAVSSSRWDAHPMLLNTPAGVVDLKTGQVSSHDPGLQISQMTTASPGSECPRWTLFLQEISNGDVDLQAYLARLAGYCLTGSTREQAFAFLHGHGANGKSVLLQTLASVMGSYAATATLDTFMASRGERHLTELAGLRAARLVLVPETEAGRSWAEARIKAITGGEKLRANFMRQDHFEFTPQFKLLVAGNHRPALNAVGEAMRRRLHLVPFSATIPPERRDPRLSEKLLAERDGILGWMLEGCAAWQREGLAPPPCVRAAAEEYFQAEDLVGQWIHEFCICDTDRKALAAQLFESWKSWAEARGFPPGSQKSLGEALRARGFTPTSVRRARGWSGIGLRTAPLTAEART</sequence>
<keyword evidence="3" id="KW-0067">ATP-binding</keyword>
<dbReference type="EMBL" id="RZNJ01000002">
    <property type="protein sequence ID" value="RUT32427.1"/>
    <property type="molecule type" value="Genomic_DNA"/>
</dbReference>
<dbReference type="PANTHER" id="PTHR35372:SF2">
    <property type="entry name" value="SF3 HELICASE DOMAIN-CONTAINING PROTEIN"/>
    <property type="match status" value="1"/>
</dbReference>
<evidence type="ECO:0000256" key="2">
    <source>
        <dbReference type="ARBA" id="ARBA00022801"/>
    </source>
</evidence>
<reference evidence="6 7" key="1">
    <citation type="journal article" date="2016" name="Int. J. Syst. Evol. Microbiol.">
        <title>Arsenicitalea aurantiaca gen. nov., sp. nov., a new member of the family Hyphomicrobiaceae, isolated from high-arsenic sediment.</title>
        <authorList>
            <person name="Mu Y."/>
            <person name="Zhou L."/>
            <person name="Zeng X.C."/>
            <person name="Liu L."/>
            <person name="Pan Y."/>
            <person name="Chen X."/>
            <person name="Wang J."/>
            <person name="Li S."/>
            <person name="Li W.J."/>
            <person name="Wang Y."/>
        </authorList>
    </citation>
    <scope>NUCLEOTIDE SEQUENCE [LARGE SCALE GENOMIC DNA]</scope>
    <source>
        <strain evidence="6 7">42-50</strain>
    </source>
</reference>
<evidence type="ECO:0000256" key="3">
    <source>
        <dbReference type="ARBA" id="ARBA00022840"/>
    </source>
</evidence>
<dbReference type="InterPro" id="IPR014818">
    <property type="entry name" value="Phage/plasmid_primase_P4_C"/>
</dbReference>
<evidence type="ECO:0000313" key="7">
    <source>
        <dbReference type="Proteomes" id="UP000281547"/>
    </source>
</evidence>
<dbReference type="GO" id="GO:0016787">
    <property type="term" value="F:hydrolase activity"/>
    <property type="evidence" value="ECO:0007669"/>
    <property type="project" value="UniProtKB-KW"/>
</dbReference>
<evidence type="ECO:0000256" key="1">
    <source>
        <dbReference type="ARBA" id="ARBA00022741"/>
    </source>
</evidence>
<dbReference type="Gene3D" id="3.40.50.300">
    <property type="entry name" value="P-loop containing nucleotide triphosphate hydrolases"/>
    <property type="match status" value="1"/>
</dbReference>
<keyword evidence="2" id="KW-0378">Hydrolase</keyword>
<dbReference type="PROSITE" id="PS51206">
    <property type="entry name" value="SF3_HELICASE_1"/>
    <property type="match status" value="1"/>
</dbReference>
<dbReference type="InterPro" id="IPR027417">
    <property type="entry name" value="P-loop_NTPase"/>
</dbReference>
<protein>
    <recommendedName>
        <fullName evidence="5">SF3 helicase domain-containing protein</fullName>
    </recommendedName>
</protein>
<dbReference type="SUPFAM" id="SSF52540">
    <property type="entry name" value="P-loop containing nucleoside triphosphate hydrolases"/>
    <property type="match status" value="1"/>
</dbReference>
<name>A0A433XE56_9HYPH</name>
<gene>
    <name evidence="6" type="ORF">EMQ25_04505</name>
</gene>
<dbReference type="Pfam" id="PF19263">
    <property type="entry name" value="DUF5906"/>
    <property type="match status" value="1"/>
</dbReference>
<proteinExistence type="predicted"/>
<dbReference type="InterPro" id="IPR045455">
    <property type="entry name" value="NrS-1_pol-like_helicase"/>
</dbReference>
<evidence type="ECO:0000259" key="5">
    <source>
        <dbReference type="PROSITE" id="PS51206"/>
    </source>
</evidence>
<keyword evidence="1" id="KW-0547">Nucleotide-binding</keyword>
<dbReference type="AlphaFoldDB" id="A0A433XE56"/>
<dbReference type="PANTHER" id="PTHR35372">
    <property type="entry name" value="ATP BINDING PROTEIN-RELATED"/>
    <property type="match status" value="1"/>
</dbReference>
<dbReference type="OrthoDB" id="9763644at2"/>
<dbReference type="RefSeq" id="WP_127187384.1">
    <property type="nucleotide sequence ID" value="NZ_RZNJ01000002.1"/>
</dbReference>
<dbReference type="Proteomes" id="UP000281547">
    <property type="component" value="Unassembled WGS sequence"/>
</dbReference>
<dbReference type="InterPro" id="IPR014015">
    <property type="entry name" value="Helicase_SF3_DNA-vir"/>
</dbReference>
<organism evidence="6 7">
    <name type="scientific">Arsenicitalea aurantiaca</name>
    <dbReference type="NCBI Taxonomy" id="1783274"/>
    <lineage>
        <taxon>Bacteria</taxon>
        <taxon>Pseudomonadati</taxon>
        <taxon>Pseudomonadota</taxon>
        <taxon>Alphaproteobacteria</taxon>
        <taxon>Hyphomicrobiales</taxon>
        <taxon>Devosiaceae</taxon>
        <taxon>Arsenicitalea</taxon>
    </lineage>
</organism>
<evidence type="ECO:0000313" key="6">
    <source>
        <dbReference type="EMBL" id="RUT32427.1"/>
    </source>
</evidence>